<dbReference type="OMA" id="NIAVCHY"/>
<keyword evidence="3" id="KW-1185">Reference proteome</keyword>
<proteinExistence type="predicted"/>
<reference evidence="2 3" key="2">
    <citation type="submission" date="2018-11" db="EMBL/GenBank/DDBJ databases">
        <authorList>
            <consortium name="Pathogen Informatics"/>
        </authorList>
    </citation>
    <scope>NUCLEOTIDE SEQUENCE [LARGE SCALE GENOMIC DNA]</scope>
    <source>
        <strain evidence="2 3">MHpl1</strain>
    </source>
</reference>
<organism evidence="4">
    <name type="scientific">Haemonchus placei</name>
    <name type="common">Barber's pole worm</name>
    <dbReference type="NCBI Taxonomy" id="6290"/>
    <lineage>
        <taxon>Eukaryota</taxon>
        <taxon>Metazoa</taxon>
        <taxon>Ecdysozoa</taxon>
        <taxon>Nematoda</taxon>
        <taxon>Chromadorea</taxon>
        <taxon>Rhabditida</taxon>
        <taxon>Rhabditina</taxon>
        <taxon>Rhabditomorpha</taxon>
        <taxon>Strongyloidea</taxon>
        <taxon>Trichostrongylidae</taxon>
        <taxon>Haemonchus</taxon>
    </lineage>
</organism>
<name>A0A0N4X847_HAEPC</name>
<feature type="signal peptide" evidence="1">
    <location>
        <begin position="1"/>
        <end position="19"/>
    </location>
</feature>
<evidence type="ECO:0000313" key="4">
    <source>
        <dbReference type="WBParaSite" id="HPLM_0002053901-mRNA-1"/>
    </source>
</evidence>
<gene>
    <name evidence="2" type="ORF">HPLM_LOCUS20529</name>
</gene>
<protein>
    <submittedName>
        <fullName evidence="4">Neuropeptide</fullName>
    </submittedName>
</protein>
<accession>A0A0N4X847</accession>
<dbReference type="WBParaSite" id="HPLM_0002053901-mRNA-1">
    <property type="protein sequence ID" value="HPLM_0002053901-mRNA-1"/>
    <property type="gene ID" value="HPLM_0002053901"/>
</dbReference>
<evidence type="ECO:0000313" key="3">
    <source>
        <dbReference type="Proteomes" id="UP000268014"/>
    </source>
</evidence>
<feature type="chain" id="PRO_5043124376" evidence="1">
    <location>
        <begin position="20"/>
        <end position="69"/>
    </location>
</feature>
<keyword evidence="1" id="KW-0732">Signal</keyword>
<reference evidence="4" key="1">
    <citation type="submission" date="2017-02" db="UniProtKB">
        <authorList>
            <consortium name="WormBaseParasite"/>
        </authorList>
    </citation>
    <scope>IDENTIFICATION</scope>
</reference>
<dbReference type="EMBL" id="UZAF01022310">
    <property type="protein sequence ID" value="VDO84434.1"/>
    <property type="molecule type" value="Genomic_DNA"/>
</dbReference>
<sequence length="69" mass="8154">MSLFVRILCLLMIANIALCHHYWFDMPGAQKFNDGSDIPYEDDMPLQMQKRFRIKYIRELGRLPGPPLK</sequence>
<dbReference type="OrthoDB" id="5806674at2759"/>
<dbReference type="Proteomes" id="UP000268014">
    <property type="component" value="Unassembled WGS sequence"/>
</dbReference>
<evidence type="ECO:0000256" key="1">
    <source>
        <dbReference type="SAM" id="SignalP"/>
    </source>
</evidence>
<evidence type="ECO:0000313" key="2">
    <source>
        <dbReference type="EMBL" id="VDO84434.1"/>
    </source>
</evidence>
<dbReference type="AlphaFoldDB" id="A0A0N4X847"/>